<gene>
    <name evidence="3" type="ORF">VFPPC_05978</name>
</gene>
<dbReference type="AlphaFoldDB" id="A0A179FGM5"/>
<dbReference type="GeneID" id="28849083"/>
<reference evidence="3 4" key="1">
    <citation type="journal article" date="2016" name="PLoS Pathog.">
        <title>Biosynthesis of antibiotic leucinostatins in bio-control fungus Purpureocillium lilacinum and their inhibition on phytophthora revealed by genome mining.</title>
        <authorList>
            <person name="Wang G."/>
            <person name="Liu Z."/>
            <person name="Lin R."/>
            <person name="Li E."/>
            <person name="Mao Z."/>
            <person name="Ling J."/>
            <person name="Yang Y."/>
            <person name="Yin W.B."/>
            <person name="Xie B."/>
        </authorList>
    </citation>
    <scope>NUCLEOTIDE SEQUENCE [LARGE SCALE GENOMIC DNA]</scope>
    <source>
        <strain evidence="3">170</strain>
    </source>
</reference>
<dbReference type="STRING" id="1380566.A0A179FGM5"/>
<keyword evidence="4" id="KW-1185">Reference proteome</keyword>
<evidence type="ECO:0000256" key="2">
    <source>
        <dbReference type="SAM" id="Phobius"/>
    </source>
</evidence>
<sequence>MPAVNLKDHGDAQLEAGLLRTQEEEKIPFISPGLDQTRTGLAPCQLETSPDSGKMSSRKRLVMILMLSVVIGFGLALAKDPSLPSSCLGWARGNDHFHTKTARSFLGKRADASVTNATTPGQTSEQGGSGARSEQSTTNPPVTTTSPKDETTTSTPPPSTTSHTSTSTPTSIQETSTSSPSPSTHTTPATSTTPSSTPTSTSTTSRTPESTSSEKTTATTAESTTSKIQKTITTGRIATTSPVAQTLTTTLPDGGTLTITSTSWVAIVPTDKSSSSSGPQLQNAASKSHGHVMLALTLGALAVGMVFI</sequence>
<keyword evidence="2" id="KW-1133">Transmembrane helix</keyword>
<feature type="compositionally biased region" description="Low complexity" evidence="1">
    <location>
        <begin position="136"/>
        <end position="146"/>
    </location>
</feature>
<dbReference type="KEGG" id="pchm:VFPPC_05978"/>
<evidence type="ECO:0000256" key="1">
    <source>
        <dbReference type="SAM" id="MobiDB-lite"/>
    </source>
</evidence>
<protein>
    <submittedName>
        <fullName evidence="3">Uncharacterized protein</fullName>
    </submittedName>
</protein>
<organism evidence="3 4">
    <name type="scientific">Pochonia chlamydosporia 170</name>
    <dbReference type="NCBI Taxonomy" id="1380566"/>
    <lineage>
        <taxon>Eukaryota</taxon>
        <taxon>Fungi</taxon>
        <taxon>Dikarya</taxon>
        <taxon>Ascomycota</taxon>
        <taxon>Pezizomycotina</taxon>
        <taxon>Sordariomycetes</taxon>
        <taxon>Hypocreomycetidae</taxon>
        <taxon>Hypocreales</taxon>
        <taxon>Clavicipitaceae</taxon>
        <taxon>Pochonia</taxon>
    </lineage>
</organism>
<feature type="compositionally biased region" description="Low complexity" evidence="1">
    <location>
        <begin position="160"/>
        <end position="233"/>
    </location>
</feature>
<evidence type="ECO:0000313" key="4">
    <source>
        <dbReference type="Proteomes" id="UP000078397"/>
    </source>
</evidence>
<name>A0A179FGM5_METCM</name>
<feature type="compositionally biased region" description="Polar residues" evidence="1">
    <location>
        <begin position="113"/>
        <end position="126"/>
    </location>
</feature>
<dbReference type="EMBL" id="LSBJ02000005">
    <property type="protein sequence ID" value="OAQ64745.1"/>
    <property type="molecule type" value="Genomic_DNA"/>
</dbReference>
<feature type="region of interest" description="Disordered" evidence="1">
    <location>
        <begin position="32"/>
        <end position="54"/>
    </location>
</feature>
<dbReference type="Proteomes" id="UP000078397">
    <property type="component" value="Unassembled WGS sequence"/>
</dbReference>
<comment type="caution">
    <text evidence="3">The sequence shown here is derived from an EMBL/GenBank/DDBJ whole genome shotgun (WGS) entry which is preliminary data.</text>
</comment>
<feature type="transmembrane region" description="Helical" evidence="2">
    <location>
        <begin position="61"/>
        <end position="78"/>
    </location>
</feature>
<keyword evidence="2" id="KW-0812">Transmembrane</keyword>
<proteinExistence type="predicted"/>
<accession>A0A179FGM5</accession>
<keyword evidence="2" id="KW-0472">Membrane</keyword>
<feature type="region of interest" description="Disordered" evidence="1">
    <location>
        <begin position="108"/>
        <end position="233"/>
    </location>
</feature>
<dbReference type="OrthoDB" id="5427732at2759"/>
<evidence type="ECO:0000313" key="3">
    <source>
        <dbReference type="EMBL" id="OAQ64745.1"/>
    </source>
</evidence>
<dbReference type="RefSeq" id="XP_018142059.1">
    <property type="nucleotide sequence ID" value="XM_018285089.1"/>
</dbReference>